<dbReference type="EMBL" id="JACHLK010000004">
    <property type="protein sequence ID" value="MBB6560044.1"/>
    <property type="molecule type" value="Genomic_DNA"/>
</dbReference>
<proteinExistence type="predicted"/>
<evidence type="ECO:0000313" key="2">
    <source>
        <dbReference type="Proteomes" id="UP000575083"/>
    </source>
</evidence>
<accession>A0A7X0PE97</accession>
<gene>
    <name evidence="1" type="ORF">HNP48_002716</name>
</gene>
<dbReference type="AlphaFoldDB" id="A0A7X0PE97"/>
<evidence type="ECO:0000313" key="1">
    <source>
        <dbReference type="EMBL" id="MBB6560044.1"/>
    </source>
</evidence>
<dbReference type="RefSeq" id="WP_184857628.1">
    <property type="nucleotide sequence ID" value="NZ_JACHLK010000004.1"/>
</dbReference>
<dbReference type="Proteomes" id="UP000575083">
    <property type="component" value="Unassembled WGS sequence"/>
</dbReference>
<organism evidence="1 2">
    <name type="scientific">Acidovorax soli</name>
    <dbReference type="NCBI Taxonomy" id="592050"/>
    <lineage>
        <taxon>Bacteria</taxon>
        <taxon>Pseudomonadati</taxon>
        <taxon>Pseudomonadota</taxon>
        <taxon>Betaproteobacteria</taxon>
        <taxon>Burkholderiales</taxon>
        <taxon>Comamonadaceae</taxon>
        <taxon>Acidovorax</taxon>
    </lineage>
</organism>
<evidence type="ECO:0008006" key="3">
    <source>
        <dbReference type="Google" id="ProtNLM"/>
    </source>
</evidence>
<comment type="caution">
    <text evidence="1">The sequence shown here is derived from an EMBL/GenBank/DDBJ whole genome shotgun (WGS) entry which is preliminary data.</text>
</comment>
<reference evidence="1 2" key="1">
    <citation type="submission" date="2020-08" db="EMBL/GenBank/DDBJ databases">
        <title>Functional genomics of gut bacteria from endangered species of beetles.</title>
        <authorList>
            <person name="Carlos-Shanley C."/>
        </authorList>
    </citation>
    <scope>NUCLEOTIDE SEQUENCE [LARGE SCALE GENOMIC DNA]</scope>
    <source>
        <strain evidence="1 2">S00198</strain>
    </source>
</reference>
<sequence>MSVTVLIDNDVVIKLSKMDAYVDGLAAIGVTPAQVGSLKVMLRYMGRADPQRRSRLTAGQAESDRLQNALQSITELEMTPEEARISTQLMAAVLTAGLDIQGGELALCVVAVCRGDLDLCTGDKKAIRDFPAFEGIWAPMSQLRGRCICLEQIFQKLCSEGRLARVRKAVSSSPRADDTISFVYDQTAKHGERGFIAGLDLVIKDHIEEPAPGWLKVL</sequence>
<protein>
    <recommendedName>
        <fullName evidence="3">PIN domain-containing protein</fullName>
    </recommendedName>
</protein>
<keyword evidence="2" id="KW-1185">Reference proteome</keyword>
<name>A0A7X0PE97_9BURK</name>